<dbReference type="Gene3D" id="1.10.10.10">
    <property type="entry name" value="Winged helix-like DNA-binding domain superfamily/Winged helix DNA-binding domain"/>
    <property type="match status" value="1"/>
</dbReference>
<gene>
    <name evidence="8" type="ORF">EHF44_05265</name>
</gene>
<dbReference type="Pfam" id="PF00072">
    <property type="entry name" value="Response_reg"/>
    <property type="match status" value="1"/>
</dbReference>
<dbReference type="InterPro" id="IPR036388">
    <property type="entry name" value="WH-like_DNA-bd_sf"/>
</dbReference>
<dbReference type="GO" id="GO:0005829">
    <property type="term" value="C:cytosol"/>
    <property type="evidence" value="ECO:0007669"/>
    <property type="project" value="TreeGrafter"/>
</dbReference>
<dbReference type="CDD" id="cd00383">
    <property type="entry name" value="trans_reg_C"/>
    <property type="match status" value="1"/>
</dbReference>
<feature type="domain" description="Response regulatory" evidence="6">
    <location>
        <begin position="2"/>
        <end position="117"/>
    </location>
</feature>
<dbReference type="InterPro" id="IPR001789">
    <property type="entry name" value="Sig_transdc_resp-reg_receiver"/>
</dbReference>
<dbReference type="PROSITE" id="PS50110">
    <property type="entry name" value="RESPONSE_REGULATORY"/>
    <property type="match status" value="1"/>
</dbReference>
<protein>
    <submittedName>
        <fullName evidence="8">DNA-binding response regulator</fullName>
    </submittedName>
</protein>
<reference evidence="9" key="1">
    <citation type="submission" date="2018-11" db="EMBL/GenBank/DDBJ databases">
        <title>FDA dAtabase for Regulatory Grade micrObial Sequences (FDA-ARGOS): Supporting development and validation of Infectious Disease Dx tests.</title>
        <authorList>
            <person name="Goldberg B."/>
            <person name="Campos J."/>
            <person name="Tallon L."/>
            <person name="Sadzewicz L."/>
            <person name="Zhao X."/>
            <person name="Vavikolanu K."/>
            <person name="Mehta A."/>
            <person name="Aluvathingal J."/>
            <person name="Nadendla S."/>
            <person name="Geyer C."/>
            <person name="Nandy P."/>
            <person name="Yan Y."/>
            <person name="Sichtig H."/>
        </authorList>
    </citation>
    <scope>NUCLEOTIDE SEQUENCE [LARGE SCALE GENOMIC DNA]</scope>
    <source>
        <strain evidence="9">FDAARGOS_614</strain>
    </source>
</reference>
<dbReference type="InterPro" id="IPR039420">
    <property type="entry name" value="WalR-like"/>
</dbReference>
<dbReference type="EMBL" id="CP033969">
    <property type="protein sequence ID" value="AZG12896.1"/>
    <property type="molecule type" value="Genomic_DNA"/>
</dbReference>
<dbReference type="SMART" id="SM00862">
    <property type="entry name" value="Trans_reg_C"/>
    <property type="match status" value="1"/>
</dbReference>
<evidence type="ECO:0000313" key="9">
    <source>
        <dbReference type="Proteomes" id="UP000270411"/>
    </source>
</evidence>
<dbReference type="KEGG" id="cpau:EHF44_05265"/>
<accession>A0A3G8GXA6</accession>
<dbReference type="GO" id="GO:0006355">
    <property type="term" value="P:regulation of DNA-templated transcription"/>
    <property type="evidence" value="ECO:0007669"/>
    <property type="project" value="InterPro"/>
</dbReference>
<dbReference type="Proteomes" id="UP000270411">
    <property type="component" value="Chromosome 1"/>
</dbReference>
<dbReference type="PROSITE" id="PS51755">
    <property type="entry name" value="OMPR_PHOB"/>
    <property type="match status" value="1"/>
</dbReference>
<dbReference type="InterPro" id="IPR016032">
    <property type="entry name" value="Sig_transdc_resp-reg_C-effctor"/>
</dbReference>
<evidence type="ECO:0000313" key="8">
    <source>
        <dbReference type="EMBL" id="AZG12896.1"/>
    </source>
</evidence>
<dbReference type="PANTHER" id="PTHR48111">
    <property type="entry name" value="REGULATOR OF RPOS"/>
    <property type="match status" value="1"/>
</dbReference>
<keyword evidence="3 5" id="KW-0238">DNA-binding</keyword>
<dbReference type="RefSeq" id="WP_124682781.1">
    <property type="nucleotide sequence ID" value="NZ_CP033969.1"/>
</dbReference>
<dbReference type="SUPFAM" id="SSF46894">
    <property type="entry name" value="C-terminal effector domain of the bipartite response regulators"/>
    <property type="match status" value="1"/>
</dbReference>
<evidence type="ECO:0000259" key="6">
    <source>
        <dbReference type="PROSITE" id="PS50110"/>
    </source>
</evidence>
<proteinExistence type="predicted"/>
<dbReference type="SMART" id="SM00448">
    <property type="entry name" value="REC"/>
    <property type="match status" value="1"/>
</dbReference>
<evidence type="ECO:0000259" key="7">
    <source>
        <dbReference type="PROSITE" id="PS51755"/>
    </source>
</evidence>
<dbReference type="SUPFAM" id="SSF52172">
    <property type="entry name" value="CheY-like"/>
    <property type="match status" value="1"/>
</dbReference>
<dbReference type="GO" id="GO:0032993">
    <property type="term" value="C:protein-DNA complex"/>
    <property type="evidence" value="ECO:0007669"/>
    <property type="project" value="TreeGrafter"/>
</dbReference>
<sequence length="241" mass="26717">MKIAALEDNPARILVLQRALERGGHYLTRFRGAPPLVSAIRRQPFDMLLLDRDVADVDAEALLDWVRRTLGHGLPVMMLGASDAEADIARCLMAGADAYVPQPVRDGELLARIEALARRAAAAPMRPVPAPAAAALDNVPDQIICGEYRFSVPERQVWVKGAPVTLSPKEYALALLLFRNIGTLISRRTMIDKVWHGAPMREQARTIDSHLSRVRTKLSLWPFNGVMLRTVYRLGSRLDVA</sequence>
<dbReference type="OrthoDB" id="9802426at2"/>
<organism evidence="8 9">
    <name type="scientific">Cupriavidus pauculus</name>
    <dbReference type="NCBI Taxonomy" id="82633"/>
    <lineage>
        <taxon>Bacteria</taxon>
        <taxon>Pseudomonadati</taxon>
        <taxon>Pseudomonadota</taxon>
        <taxon>Betaproteobacteria</taxon>
        <taxon>Burkholderiales</taxon>
        <taxon>Burkholderiaceae</taxon>
        <taxon>Cupriavidus</taxon>
    </lineage>
</organism>
<evidence type="ECO:0000256" key="3">
    <source>
        <dbReference type="ARBA" id="ARBA00023125"/>
    </source>
</evidence>
<dbReference type="AlphaFoldDB" id="A0A3G8GXA6"/>
<dbReference type="GO" id="GO:0000976">
    <property type="term" value="F:transcription cis-regulatory region binding"/>
    <property type="evidence" value="ECO:0007669"/>
    <property type="project" value="TreeGrafter"/>
</dbReference>
<evidence type="ECO:0000256" key="2">
    <source>
        <dbReference type="ARBA" id="ARBA00023012"/>
    </source>
</evidence>
<feature type="modified residue" description="4-aspartylphosphate" evidence="4">
    <location>
        <position position="51"/>
    </location>
</feature>
<dbReference type="CDD" id="cd00156">
    <property type="entry name" value="REC"/>
    <property type="match status" value="1"/>
</dbReference>
<dbReference type="InterPro" id="IPR011006">
    <property type="entry name" value="CheY-like_superfamily"/>
</dbReference>
<dbReference type="Pfam" id="PF00486">
    <property type="entry name" value="Trans_reg_C"/>
    <property type="match status" value="1"/>
</dbReference>
<evidence type="ECO:0000256" key="1">
    <source>
        <dbReference type="ARBA" id="ARBA00022553"/>
    </source>
</evidence>
<dbReference type="PANTHER" id="PTHR48111:SF40">
    <property type="entry name" value="PHOSPHATE REGULON TRANSCRIPTIONAL REGULATORY PROTEIN PHOB"/>
    <property type="match status" value="1"/>
</dbReference>
<feature type="domain" description="OmpR/PhoB-type" evidence="7">
    <location>
        <begin position="140"/>
        <end position="240"/>
    </location>
</feature>
<dbReference type="InterPro" id="IPR001867">
    <property type="entry name" value="OmpR/PhoB-type_DNA-bd"/>
</dbReference>
<keyword evidence="1 4" id="KW-0597">Phosphoprotein</keyword>
<name>A0A3G8GXA6_9BURK</name>
<evidence type="ECO:0000256" key="4">
    <source>
        <dbReference type="PROSITE-ProRule" id="PRU00169"/>
    </source>
</evidence>
<feature type="DNA-binding region" description="OmpR/PhoB-type" evidence="5">
    <location>
        <begin position="140"/>
        <end position="240"/>
    </location>
</feature>
<keyword evidence="2" id="KW-0902">Two-component regulatory system</keyword>
<evidence type="ECO:0000256" key="5">
    <source>
        <dbReference type="PROSITE-ProRule" id="PRU01091"/>
    </source>
</evidence>
<dbReference type="GO" id="GO:0000156">
    <property type="term" value="F:phosphorelay response regulator activity"/>
    <property type="evidence" value="ECO:0007669"/>
    <property type="project" value="TreeGrafter"/>
</dbReference>
<dbReference type="Gene3D" id="3.40.50.2300">
    <property type="match status" value="1"/>
</dbReference>